<dbReference type="HOGENOM" id="CLU_1787972_0_0_1"/>
<name>A0A0C2Z718_9AGAM</name>
<reference evidence="3" key="2">
    <citation type="submission" date="2015-01" db="EMBL/GenBank/DDBJ databases">
        <title>Evolutionary Origins and Diversification of the Mycorrhizal Mutualists.</title>
        <authorList>
            <consortium name="DOE Joint Genome Institute"/>
            <consortium name="Mycorrhizal Genomics Consortium"/>
            <person name="Kohler A."/>
            <person name="Kuo A."/>
            <person name="Nagy L.G."/>
            <person name="Floudas D."/>
            <person name="Copeland A."/>
            <person name="Barry K.W."/>
            <person name="Cichocki N."/>
            <person name="Veneault-Fourrey C."/>
            <person name="LaButti K."/>
            <person name="Lindquist E.A."/>
            <person name="Lipzen A."/>
            <person name="Lundell T."/>
            <person name="Morin E."/>
            <person name="Murat C."/>
            <person name="Riley R."/>
            <person name="Ohm R."/>
            <person name="Sun H."/>
            <person name="Tunlid A."/>
            <person name="Henrissat B."/>
            <person name="Grigoriev I.V."/>
            <person name="Hibbett D.S."/>
            <person name="Martin F."/>
        </authorList>
    </citation>
    <scope>NUCLEOTIDE SEQUENCE [LARGE SCALE GENOMIC DNA]</scope>
    <source>
        <strain evidence="3">Foug A</strain>
    </source>
</reference>
<evidence type="ECO:0000313" key="3">
    <source>
        <dbReference type="Proteomes" id="UP000053989"/>
    </source>
</evidence>
<dbReference type="OrthoDB" id="5964929at2759"/>
<sequence length="145" mass="15089">MCPPMSLTAVAESIVKSGSAAGLATSSMSKPPIPPKPKVLPGRRPRISRSKVIARLASQREAEVTRVATEGAATGAGTGTNAARGKTRSSMGAGATGRRKLSYGSGPKTGDVLMSAKRRARQSEYARRRSRAIATEDEARPIAVD</sequence>
<proteinExistence type="predicted"/>
<reference evidence="2 3" key="1">
    <citation type="submission" date="2014-04" db="EMBL/GenBank/DDBJ databases">
        <authorList>
            <consortium name="DOE Joint Genome Institute"/>
            <person name="Kuo A."/>
            <person name="Kohler A."/>
            <person name="Nagy L.G."/>
            <person name="Floudas D."/>
            <person name="Copeland A."/>
            <person name="Barry K.W."/>
            <person name="Cichocki N."/>
            <person name="Veneault-Fourrey C."/>
            <person name="LaButti K."/>
            <person name="Lindquist E.A."/>
            <person name="Lipzen A."/>
            <person name="Lundell T."/>
            <person name="Morin E."/>
            <person name="Murat C."/>
            <person name="Sun H."/>
            <person name="Tunlid A."/>
            <person name="Henrissat B."/>
            <person name="Grigoriev I.V."/>
            <person name="Hibbett D.S."/>
            <person name="Martin F."/>
            <person name="Nordberg H.P."/>
            <person name="Cantor M.N."/>
            <person name="Hua S.X."/>
        </authorList>
    </citation>
    <scope>NUCLEOTIDE SEQUENCE [LARGE SCALE GENOMIC DNA]</scope>
    <source>
        <strain evidence="2 3">Foug A</strain>
    </source>
</reference>
<evidence type="ECO:0000256" key="1">
    <source>
        <dbReference type="SAM" id="MobiDB-lite"/>
    </source>
</evidence>
<keyword evidence="3" id="KW-1185">Reference proteome</keyword>
<feature type="compositionally biased region" description="Low complexity" evidence="1">
    <location>
        <begin position="65"/>
        <end position="84"/>
    </location>
</feature>
<dbReference type="InParanoid" id="A0A0C2Z718"/>
<dbReference type="AlphaFoldDB" id="A0A0C2Z718"/>
<feature type="region of interest" description="Disordered" evidence="1">
    <location>
        <begin position="65"/>
        <end position="145"/>
    </location>
</feature>
<accession>A0A0C2Z718</accession>
<feature type="region of interest" description="Disordered" evidence="1">
    <location>
        <begin position="19"/>
        <end position="46"/>
    </location>
</feature>
<gene>
    <name evidence="2" type="ORF">SCLCIDRAFT_10360</name>
</gene>
<protein>
    <submittedName>
        <fullName evidence="2">Uncharacterized protein</fullName>
    </submittedName>
</protein>
<dbReference type="EMBL" id="KN822095">
    <property type="protein sequence ID" value="KIM57788.1"/>
    <property type="molecule type" value="Genomic_DNA"/>
</dbReference>
<dbReference type="STRING" id="1036808.A0A0C2Z718"/>
<dbReference type="Proteomes" id="UP000053989">
    <property type="component" value="Unassembled WGS sequence"/>
</dbReference>
<organism evidence="2 3">
    <name type="scientific">Scleroderma citrinum Foug A</name>
    <dbReference type="NCBI Taxonomy" id="1036808"/>
    <lineage>
        <taxon>Eukaryota</taxon>
        <taxon>Fungi</taxon>
        <taxon>Dikarya</taxon>
        <taxon>Basidiomycota</taxon>
        <taxon>Agaricomycotina</taxon>
        <taxon>Agaricomycetes</taxon>
        <taxon>Agaricomycetidae</taxon>
        <taxon>Boletales</taxon>
        <taxon>Sclerodermatineae</taxon>
        <taxon>Sclerodermataceae</taxon>
        <taxon>Scleroderma</taxon>
    </lineage>
</organism>
<evidence type="ECO:0000313" key="2">
    <source>
        <dbReference type="EMBL" id="KIM57788.1"/>
    </source>
</evidence>